<evidence type="ECO:0000313" key="2">
    <source>
        <dbReference type="Proteomes" id="UP001497472"/>
    </source>
</evidence>
<dbReference type="AlphaFoldDB" id="A0AAV1K0S5"/>
<dbReference type="SMART" id="SM00700">
    <property type="entry name" value="JHBP"/>
    <property type="match status" value="1"/>
</dbReference>
<protein>
    <recommendedName>
        <fullName evidence="3">Juvenile hormone binding protein</fullName>
    </recommendedName>
</protein>
<evidence type="ECO:0008006" key="3">
    <source>
        <dbReference type="Google" id="ProtNLM"/>
    </source>
</evidence>
<proteinExistence type="predicted"/>
<accession>A0AAV1K0S5</accession>
<organism evidence="1 2">
    <name type="scientific">Leptosia nina</name>
    <dbReference type="NCBI Taxonomy" id="320188"/>
    <lineage>
        <taxon>Eukaryota</taxon>
        <taxon>Metazoa</taxon>
        <taxon>Ecdysozoa</taxon>
        <taxon>Arthropoda</taxon>
        <taxon>Hexapoda</taxon>
        <taxon>Insecta</taxon>
        <taxon>Pterygota</taxon>
        <taxon>Neoptera</taxon>
        <taxon>Endopterygota</taxon>
        <taxon>Lepidoptera</taxon>
        <taxon>Glossata</taxon>
        <taxon>Ditrysia</taxon>
        <taxon>Papilionoidea</taxon>
        <taxon>Pieridae</taxon>
        <taxon>Pierinae</taxon>
        <taxon>Leptosia</taxon>
    </lineage>
</organism>
<gene>
    <name evidence="1" type="ORF">LNINA_LOCUS14188</name>
</gene>
<dbReference type="EMBL" id="CAVLEF010000280">
    <property type="protein sequence ID" value="CAK1555367.1"/>
    <property type="molecule type" value="Genomic_DNA"/>
</dbReference>
<dbReference type="PANTHER" id="PTHR11008:SF32">
    <property type="entry name" value="CIRCADIAN CLOCK-CONTROLLED PROTEIN DAYWAKE-RELATED"/>
    <property type="match status" value="1"/>
</dbReference>
<dbReference type="InterPro" id="IPR010562">
    <property type="entry name" value="Haemolymph_juvenile_hormone-bd"/>
</dbReference>
<comment type="caution">
    <text evidence="1">The sequence shown here is derived from an EMBL/GenBank/DDBJ whole genome shotgun (WGS) entry which is preliminary data.</text>
</comment>
<dbReference type="Gene3D" id="3.15.10.30">
    <property type="entry name" value="Haemolymph juvenile hormone binding protein"/>
    <property type="match status" value="1"/>
</dbReference>
<keyword evidence="2" id="KW-1185">Reference proteome</keyword>
<evidence type="ECO:0000313" key="1">
    <source>
        <dbReference type="EMBL" id="CAK1555367.1"/>
    </source>
</evidence>
<dbReference type="PANTHER" id="PTHR11008">
    <property type="entry name" value="PROTEIN TAKEOUT-LIKE PROTEIN"/>
    <property type="match status" value="1"/>
</dbReference>
<dbReference type="InterPro" id="IPR038606">
    <property type="entry name" value="To_sf"/>
</dbReference>
<name>A0AAV1K0S5_9NEOP</name>
<dbReference type="GO" id="GO:0005615">
    <property type="term" value="C:extracellular space"/>
    <property type="evidence" value="ECO:0007669"/>
    <property type="project" value="TreeGrafter"/>
</dbReference>
<sequence>MQPVASPDICGSEVQGFKMRPILYVLLLTIQLAITHCANPLSYKGRCSVRDSNCITRHVQLKAPAIAANVLSEAASRSLDPLIIDAAEIDIAGLKINFYKAIVKSLNGFAIDKVEIDTAARKMRVISHTDAVVKGHYSIDGEVLGFAINEDGDAEINSKNFQVEFVMPYDIVKDASGRGVFDLKGFKYTYDIKDKVEYNFSNLFAGNRALSDTAHKFINRSWSKVLITTYGRPILDVVTSKVFNAFRAYLHTQPIDDILY</sequence>
<reference evidence="1 2" key="1">
    <citation type="submission" date="2023-11" db="EMBL/GenBank/DDBJ databases">
        <authorList>
            <person name="Okamura Y."/>
        </authorList>
    </citation>
    <scope>NUCLEOTIDE SEQUENCE [LARGE SCALE GENOMIC DNA]</scope>
</reference>
<dbReference type="Proteomes" id="UP001497472">
    <property type="component" value="Unassembled WGS sequence"/>
</dbReference>
<dbReference type="Pfam" id="PF06585">
    <property type="entry name" value="JHBP"/>
    <property type="match status" value="1"/>
</dbReference>